<dbReference type="EMBL" id="JASSZA010000020">
    <property type="protein sequence ID" value="KAK2086269.1"/>
    <property type="molecule type" value="Genomic_DNA"/>
</dbReference>
<accession>A0ABQ9TNC4</accession>
<comment type="similarity">
    <text evidence="2">Belongs to the tubulin family.</text>
</comment>
<keyword evidence="10" id="KW-1185">Reference proteome</keyword>
<sequence>MPSHNALGSSDDYFNTFWETRAGRHVSQAIFVDLEPAVIVDPSPVCGTENHEFRGGTGSGLTSLLMEQLSVDYGKKLKLEFAIYPVPQVSTAVVEPYNSILTTHTTLGHSDCLHGGQ</sequence>
<evidence type="ECO:0000256" key="1">
    <source>
        <dbReference type="ARBA" id="ARBA00004245"/>
    </source>
</evidence>
<evidence type="ECO:0000259" key="8">
    <source>
        <dbReference type="Pfam" id="PF00091"/>
    </source>
</evidence>
<proteinExistence type="inferred from homology"/>
<keyword evidence="3" id="KW-0963">Cytoplasm</keyword>
<evidence type="ECO:0000313" key="9">
    <source>
        <dbReference type="EMBL" id="KAK2086269.1"/>
    </source>
</evidence>
<dbReference type="InterPro" id="IPR000217">
    <property type="entry name" value="Tubulin"/>
</dbReference>
<evidence type="ECO:0000256" key="3">
    <source>
        <dbReference type="ARBA" id="ARBA00022490"/>
    </source>
</evidence>
<dbReference type="SUPFAM" id="SSF52490">
    <property type="entry name" value="Tubulin nucleotide-binding domain-like"/>
    <property type="match status" value="1"/>
</dbReference>
<evidence type="ECO:0000256" key="5">
    <source>
        <dbReference type="ARBA" id="ARBA00022741"/>
    </source>
</evidence>
<keyword evidence="5" id="KW-0547">Nucleotide-binding</keyword>
<comment type="caution">
    <text evidence="9">The sequence shown here is derived from an EMBL/GenBank/DDBJ whole genome shotgun (WGS) entry which is preliminary data.</text>
</comment>
<gene>
    <name evidence="9" type="ORF">P7K49_035694</name>
</gene>
<keyword evidence="7" id="KW-0206">Cytoskeleton</keyword>
<dbReference type="Gene3D" id="3.40.50.1440">
    <property type="entry name" value="Tubulin/FtsZ, GTPase domain"/>
    <property type="match status" value="1"/>
</dbReference>
<feature type="domain" description="Tubulin/FtsZ GTPase" evidence="8">
    <location>
        <begin position="53"/>
        <end position="113"/>
    </location>
</feature>
<dbReference type="InterPro" id="IPR003008">
    <property type="entry name" value="Tubulin_FtsZ_GTPase"/>
</dbReference>
<reference evidence="9 10" key="1">
    <citation type="submission" date="2023-05" db="EMBL/GenBank/DDBJ databases">
        <title>B98-5 Cell Line De Novo Hybrid Assembly: An Optical Mapping Approach.</title>
        <authorList>
            <person name="Kananen K."/>
            <person name="Auerbach J.A."/>
            <person name="Kautto E."/>
            <person name="Blachly J.S."/>
        </authorList>
    </citation>
    <scope>NUCLEOTIDE SEQUENCE [LARGE SCALE GENOMIC DNA]</scope>
    <source>
        <strain evidence="9">B95-8</strain>
        <tissue evidence="9">Cell line</tissue>
    </source>
</reference>
<evidence type="ECO:0000256" key="6">
    <source>
        <dbReference type="ARBA" id="ARBA00023134"/>
    </source>
</evidence>
<dbReference type="Pfam" id="PF00091">
    <property type="entry name" value="Tubulin"/>
    <property type="match status" value="1"/>
</dbReference>
<name>A0ABQ9TNC4_SAGOE</name>
<protein>
    <recommendedName>
        <fullName evidence="8">Tubulin/FtsZ GTPase domain-containing protein</fullName>
    </recommendedName>
</protein>
<organism evidence="9 10">
    <name type="scientific">Saguinus oedipus</name>
    <name type="common">Cotton-top tamarin</name>
    <name type="synonym">Oedipomidas oedipus</name>
    <dbReference type="NCBI Taxonomy" id="9490"/>
    <lineage>
        <taxon>Eukaryota</taxon>
        <taxon>Metazoa</taxon>
        <taxon>Chordata</taxon>
        <taxon>Craniata</taxon>
        <taxon>Vertebrata</taxon>
        <taxon>Euteleostomi</taxon>
        <taxon>Mammalia</taxon>
        <taxon>Eutheria</taxon>
        <taxon>Euarchontoglires</taxon>
        <taxon>Primates</taxon>
        <taxon>Haplorrhini</taxon>
        <taxon>Platyrrhini</taxon>
        <taxon>Cebidae</taxon>
        <taxon>Callitrichinae</taxon>
        <taxon>Saguinus</taxon>
    </lineage>
</organism>
<keyword evidence="4" id="KW-0493">Microtubule</keyword>
<evidence type="ECO:0000256" key="7">
    <source>
        <dbReference type="ARBA" id="ARBA00023212"/>
    </source>
</evidence>
<evidence type="ECO:0000256" key="4">
    <source>
        <dbReference type="ARBA" id="ARBA00022701"/>
    </source>
</evidence>
<evidence type="ECO:0000313" key="10">
    <source>
        <dbReference type="Proteomes" id="UP001266305"/>
    </source>
</evidence>
<evidence type="ECO:0000256" key="2">
    <source>
        <dbReference type="ARBA" id="ARBA00009636"/>
    </source>
</evidence>
<dbReference type="InterPro" id="IPR036525">
    <property type="entry name" value="Tubulin/FtsZ_GTPase_sf"/>
</dbReference>
<dbReference type="Proteomes" id="UP001266305">
    <property type="component" value="Unassembled WGS sequence"/>
</dbReference>
<dbReference type="PANTHER" id="PTHR11588">
    <property type="entry name" value="TUBULIN"/>
    <property type="match status" value="1"/>
</dbReference>
<keyword evidence="6" id="KW-0342">GTP-binding</keyword>
<comment type="subcellular location">
    <subcellularLocation>
        <location evidence="1">Cytoplasm</location>
        <location evidence="1">Cytoskeleton</location>
    </subcellularLocation>
</comment>